<dbReference type="EMBL" id="JAGTXO010000001">
    <property type="protein sequence ID" value="KAG8470458.1"/>
    <property type="molecule type" value="Genomic_DNA"/>
</dbReference>
<proteinExistence type="predicted"/>
<reference evidence="2" key="1">
    <citation type="submission" date="2021-05" db="EMBL/GenBank/DDBJ databases">
        <title>The genome of the haptophyte Pavlova lutheri (Diacronema luteri, Pavlovales) - a model for lipid biosynthesis in eukaryotic algae.</title>
        <authorList>
            <person name="Hulatt C.J."/>
            <person name="Posewitz M.C."/>
        </authorList>
    </citation>
    <scope>NUCLEOTIDE SEQUENCE</scope>
    <source>
        <strain evidence="2">NIVA-4/92</strain>
    </source>
</reference>
<feature type="coiled-coil region" evidence="1">
    <location>
        <begin position="156"/>
        <end position="190"/>
    </location>
</feature>
<keyword evidence="3" id="KW-1185">Reference proteome</keyword>
<dbReference type="AlphaFoldDB" id="A0A8J5XRN1"/>
<evidence type="ECO:0000313" key="3">
    <source>
        <dbReference type="Proteomes" id="UP000751190"/>
    </source>
</evidence>
<sequence>MHTIESAHPNAVETALLRSLEEQNNALQMHVAWLSSELARACADEVTARENLALCTAHFNPSSALSVQEVRDLRARVGELGDALQQQSARALAAESRASALQSTLAKREEQVLHLSVQVGRAAAHIKEQAGAVAGWSKRQPSTAQPMLSDLTAAKFDMQQRLIADLTQQLDEARREAASYQAASDVWEARHMMWEQAIETSAEAPPRRNGSGVWNSRRVADDASALSETLSLRTERSLLEAERAWQERCEQQRRRETAS</sequence>
<protein>
    <submittedName>
        <fullName evidence="2">Uncharacterized protein</fullName>
    </submittedName>
</protein>
<evidence type="ECO:0000313" key="2">
    <source>
        <dbReference type="EMBL" id="KAG8470458.1"/>
    </source>
</evidence>
<dbReference type="OrthoDB" id="10494184at2759"/>
<name>A0A8J5XRN1_DIALT</name>
<keyword evidence="1" id="KW-0175">Coiled coil</keyword>
<organism evidence="2 3">
    <name type="scientific">Diacronema lutheri</name>
    <name type="common">Unicellular marine alga</name>
    <name type="synonym">Monochrysis lutheri</name>
    <dbReference type="NCBI Taxonomy" id="2081491"/>
    <lineage>
        <taxon>Eukaryota</taxon>
        <taxon>Haptista</taxon>
        <taxon>Haptophyta</taxon>
        <taxon>Pavlovophyceae</taxon>
        <taxon>Pavlovales</taxon>
        <taxon>Pavlovaceae</taxon>
        <taxon>Diacronema</taxon>
    </lineage>
</organism>
<accession>A0A8J5XRN1</accession>
<gene>
    <name evidence="2" type="ORF">KFE25_008879</name>
</gene>
<evidence type="ECO:0000256" key="1">
    <source>
        <dbReference type="SAM" id="Coils"/>
    </source>
</evidence>
<comment type="caution">
    <text evidence="2">The sequence shown here is derived from an EMBL/GenBank/DDBJ whole genome shotgun (WGS) entry which is preliminary data.</text>
</comment>
<dbReference type="Proteomes" id="UP000751190">
    <property type="component" value="Unassembled WGS sequence"/>
</dbReference>